<evidence type="ECO:0000256" key="3">
    <source>
        <dbReference type="ARBA" id="ARBA00011950"/>
    </source>
</evidence>
<organism evidence="12 13">
    <name type="scientific">Marinoscillum luteum</name>
    <dbReference type="NCBI Taxonomy" id="861051"/>
    <lineage>
        <taxon>Bacteria</taxon>
        <taxon>Pseudomonadati</taxon>
        <taxon>Bacteroidota</taxon>
        <taxon>Cytophagia</taxon>
        <taxon>Cytophagales</taxon>
        <taxon>Reichenbachiellaceae</taxon>
        <taxon>Marinoscillum</taxon>
    </lineage>
</organism>
<dbReference type="Pfam" id="PF02391">
    <property type="entry name" value="MoaE"/>
    <property type="match status" value="1"/>
</dbReference>
<dbReference type="InterPro" id="IPR036563">
    <property type="entry name" value="MoaE_sf"/>
</dbReference>
<evidence type="ECO:0000256" key="5">
    <source>
        <dbReference type="ARBA" id="ARBA00023150"/>
    </source>
</evidence>
<dbReference type="Proteomes" id="UP001610063">
    <property type="component" value="Unassembled WGS sequence"/>
</dbReference>
<name>A0ABW7NI09_9BACT</name>
<gene>
    <name evidence="12" type="ORF">ACHKAR_19685</name>
</gene>
<keyword evidence="5" id="KW-0501">Molybdenum cofactor biosynthesis</keyword>
<keyword evidence="13" id="KW-1185">Reference proteome</keyword>
<evidence type="ECO:0000256" key="8">
    <source>
        <dbReference type="ARBA" id="ARBA00030407"/>
    </source>
</evidence>
<sequence>MSNKPPKELLVDGPIPPEKLATSVANHQSKTSIGAHSIFLGQVRADEVDGQRVAAIEFTAYDDMANAVYTEIREEAFAKYELTCAHVYHSTGLIAVGELCFYVFTSSPRRKAAMEACEYFVEQIKARVPLFGKEIFEDQGHQWKTNTGG</sequence>
<reference evidence="12 13" key="1">
    <citation type="journal article" date="2013" name="Int. J. Syst. Evol. Microbiol.">
        <title>Marinoscillum luteum sp. nov., isolated from marine sediment.</title>
        <authorList>
            <person name="Cha I.T."/>
            <person name="Park S.J."/>
            <person name="Kim S.J."/>
            <person name="Kim J.G."/>
            <person name="Jung M.Y."/>
            <person name="Shin K.S."/>
            <person name="Kwon K.K."/>
            <person name="Yang S.H."/>
            <person name="Seo Y.S."/>
            <person name="Rhee S.K."/>
        </authorList>
    </citation>
    <scope>NUCLEOTIDE SEQUENCE [LARGE SCALE GENOMIC DNA]</scope>
    <source>
        <strain evidence="12 13">KCTC 23939</strain>
    </source>
</reference>
<comment type="subunit">
    <text evidence="6">Heterotetramer of 2 MoaD subunits and 2 MoaE subunits. Also stable as homodimer. The enzyme changes between these two forms during catalysis.</text>
</comment>
<dbReference type="SUPFAM" id="SSF54690">
    <property type="entry name" value="Molybdopterin synthase subunit MoaE"/>
    <property type="match status" value="1"/>
</dbReference>
<dbReference type="RefSeq" id="WP_395419088.1">
    <property type="nucleotide sequence ID" value="NZ_JBIPKE010000020.1"/>
</dbReference>
<dbReference type="CDD" id="cd00756">
    <property type="entry name" value="MoaE"/>
    <property type="match status" value="1"/>
</dbReference>
<evidence type="ECO:0000256" key="2">
    <source>
        <dbReference type="ARBA" id="ARBA00005426"/>
    </source>
</evidence>
<evidence type="ECO:0000313" key="13">
    <source>
        <dbReference type="Proteomes" id="UP001610063"/>
    </source>
</evidence>
<evidence type="ECO:0000256" key="9">
    <source>
        <dbReference type="ARBA" id="ARBA00030781"/>
    </source>
</evidence>
<evidence type="ECO:0000313" key="12">
    <source>
        <dbReference type="EMBL" id="MFH6985684.1"/>
    </source>
</evidence>
<comment type="similarity">
    <text evidence="2">Belongs to the MoaE family.</text>
</comment>
<dbReference type="PANTHER" id="PTHR23404">
    <property type="entry name" value="MOLYBDOPTERIN SYNTHASE RELATED"/>
    <property type="match status" value="1"/>
</dbReference>
<dbReference type="Gene3D" id="3.90.1170.40">
    <property type="entry name" value="Molybdopterin biosynthesis MoaE subunit"/>
    <property type="match status" value="1"/>
</dbReference>
<dbReference type="InterPro" id="IPR003448">
    <property type="entry name" value="Mopterin_biosynth_MoaE"/>
</dbReference>
<comment type="caution">
    <text evidence="12">The sequence shown here is derived from an EMBL/GenBank/DDBJ whole genome shotgun (WGS) entry which is preliminary data.</text>
</comment>
<protein>
    <recommendedName>
        <fullName evidence="4">Molybdopterin synthase catalytic subunit</fullName>
        <ecNumber evidence="3">2.8.1.12</ecNumber>
    </recommendedName>
    <alternativeName>
        <fullName evidence="9">MPT synthase subunit 2</fullName>
    </alternativeName>
    <alternativeName>
        <fullName evidence="7">Molybdenum cofactor biosynthesis protein E</fullName>
    </alternativeName>
    <alternativeName>
        <fullName evidence="8">Molybdopterin-converting factor large subunit</fullName>
    </alternativeName>
    <alternativeName>
        <fullName evidence="10">Molybdopterin-converting factor subunit 2</fullName>
    </alternativeName>
</protein>
<proteinExistence type="inferred from homology"/>
<comment type="pathway">
    <text evidence="1">Cofactor biosynthesis; molybdopterin biosynthesis.</text>
</comment>
<dbReference type="EC" id="2.8.1.12" evidence="3"/>
<dbReference type="EMBL" id="JBIPKE010000020">
    <property type="protein sequence ID" value="MFH6985684.1"/>
    <property type="molecule type" value="Genomic_DNA"/>
</dbReference>
<evidence type="ECO:0000256" key="10">
    <source>
        <dbReference type="ARBA" id="ARBA00032474"/>
    </source>
</evidence>
<comment type="catalytic activity">
    <reaction evidence="11">
        <text>2 [molybdopterin-synthase sulfur-carrier protein]-C-terminal-Gly-aminoethanethioate + cyclic pyranopterin phosphate + H2O = molybdopterin + 2 [molybdopterin-synthase sulfur-carrier protein]-C-terminal Gly-Gly + 2 H(+)</text>
        <dbReference type="Rhea" id="RHEA:26333"/>
        <dbReference type="Rhea" id="RHEA-COMP:12202"/>
        <dbReference type="Rhea" id="RHEA-COMP:19907"/>
        <dbReference type="ChEBI" id="CHEBI:15377"/>
        <dbReference type="ChEBI" id="CHEBI:15378"/>
        <dbReference type="ChEBI" id="CHEBI:58698"/>
        <dbReference type="ChEBI" id="CHEBI:59648"/>
        <dbReference type="ChEBI" id="CHEBI:90778"/>
        <dbReference type="ChEBI" id="CHEBI:232372"/>
        <dbReference type="EC" id="2.8.1.12"/>
    </reaction>
</comment>
<evidence type="ECO:0000256" key="6">
    <source>
        <dbReference type="ARBA" id="ARBA00026066"/>
    </source>
</evidence>
<evidence type="ECO:0000256" key="11">
    <source>
        <dbReference type="ARBA" id="ARBA00049878"/>
    </source>
</evidence>
<accession>A0ABW7NI09</accession>
<evidence type="ECO:0000256" key="7">
    <source>
        <dbReference type="ARBA" id="ARBA00029745"/>
    </source>
</evidence>
<evidence type="ECO:0000256" key="4">
    <source>
        <dbReference type="ARBA" id="ARBA00013858"/>
    </source>
</evidence>
<evidence type="ECO:0000256" key="1">
    <source>
        <dbReference type="ARBA" id="ARBA00005046"/>
    </source>
</evidence>